<dbReference type="Proteomes" id="UP000640489">
    <property type="component" value="Unassembled WGS sequence"/>
</dbReference>
<sequence>MAPVPASAPGRVAQLLRDAPDGPVRVLHHVPTALYLDVAGRCVGVVAPGAAQVPCALRLSGRVSQRPVLAEPIANPYVERGTLYLTDDPLVVGRFVDVRVPRIDPDRVLRRAASPAAVRMVPPRTAAHGLAAYNSLSPMVDATTTSTLVGHGGGLTPLGDDVLCGWLAVLHATGRLTDDVADRVRAAAPRTTLLSATLLDCALHGEVLPEFAAYVAALGTPAEPAAARTLMAIGHTSGAGLWFGAEHALTTIALEAAA</sequence>
<protein>
    <submittedName>
        <fullName evidence="1">DUF2877 domain-containing protein</fullName>
    </submittedName>
</protein>
<accession>A0A930VE19</accession>
<keyword evidence="2" id="KW-1185">Reference proteome</keyword>
<comment type="caution">
    <text evidence="1">The sequence shown here is derived from an EMBL/GenBank/DDBJ whole genome shotgun (WGS) entry which is preliminary data.</text>
</comment>
<dbReference type="AlphaFoldDB" id="A0A930VE19"/>
<name>A0A930VE19_9ACTN</name>
<evidence type="ECO:0000313" key="2">
    <source>
        <dbReference type="Proteomes" id="UP000640489"/>
    </source>
</evidence>
<dbReference type="InterPro" id="IPR021530">
    <property type="entry name" value="AllH-like"/>
</dbReference>
<reference evidence="1" key="1">
    <citation type="submission" date="2020-11" db="EMBL/GenBank/DDBJ databases">
        <title>Nocardioides sp. nov., isolated from Soil of Cynanchum wilfordii Hemsley rhizosphere.</title>
        <authorList>
            <person name="Lee J.-S."/>
            <person name="Suh M.K."/>
            <person name="Kim J.-S."/>
        </authorList>
    </citation>
    <scope>NUCLEOTIDE SEQUENCE</scope>
    <source>
        <strain evidence="1">KCTC 19275</strain>
    </source>
</reference>
<dbReference type="EMBL" id="JADKPN010000002">
    <property type="protein sequence ID" value="MBF4762861.1"/>
    <property type="molecule type" value="Genomic_DNA"/>
</dbReference>
<dbReference type="RefSeq" id="WP_194706027.1">
    <property type="nucleotide sequence ID" value="NZ_JADKPN010000002.1"/>
</dbReference>
<evidence type="ECO:0000313" key="1">
    <source>
        <dbReference type="EMBL" id="MBF4762861.1"/>
    </source>
</evidence>
<gene>
    <name evidence="1" type="ORF">ISU07_06955</name>
</gene>
<organism evidence="1 2">
    <name type="scientific">Nocardioides islandensis</name>
    <dbReference type="NCBI Taxonomy" id="433663"/>
    <lineage>
        <taxon>Bacteria</taxon>
        <taxon>Bacillati</taxon>
        <taxon>Actinomycetota</taxon>
        <taxon>Actinomycetes</taxon>
        <taxon>Propionibacteriales</taxon>
        <taxon>Nocardioidaceae</taxon>
        <taxon>Nocardioides</taxon>
    </lineage>
</organism>
<dbReference type="Pfam" id="PF11392">
    <property type="entry name" value="AllH"/>
    <property type="match status" value="1"/>
</dbReference>
<proteinExistence type="predicted"/>